<reference evidence="2 3" key="1">
    <citation type="submission" date="2016-10" db="EMBL/GenBank/DDBJ databases">
        <authorList>
            <person name="de Groot N.N."/>
        </authorList>
    </citation>
    <scope>NUCLEOTIDE SEQUENCE [LARGE SCALE GENOMIC DNA]</scope>
    <source>
        <strain evidence="2 3">DSM 23842</strain>
    </source>
</reference>
<dbReference type="AlphaFoldDB" id="A0A1H3VI20"/>
<accession>A0A1H3VI20</accession>
<evidence type="ECO:0000256" key="1">
    <source>
        <dbReference type="ARBA" id="ARBA00022679"/>
    </source>
</evidence>
<keyword evidence="3" id="KW-1185">Reference proteome</keyword>
<keyword evidence="1 2" id="KW-0808">Transferase</keyword>
<evidence type="ECO:0000313" key="2">
    <source>
        <dbReference type="EMBL" id="SDZ73808.1"/>
    </source>
</evidence>
<proteinExistence type="predicted"/>
<dbReference type="PANTHER" id="PTHR46401:SF2">
    <property type="entry name" value="GLYCOSYLTRANSFERASE WBBK-RELATED"/>
    <property type="match status" value="1"/>
</dbReference>
<dbReference type="CDD" id="cd03801">
    <property type="entry name" value="GT4_PimA-like"/>
    <property type="match status" value="1"/>
</dbReference>
<dbReference type="Pfam" id="PF13692">
    <property type="entry name" value="Glyco_trans_1_4"/>
    <property type="match status" value="1"/>
</dbReference>
<sequence length="406" mass="47525">MYKSIKKQIRLKRLKRKLQKEQVFFNVESLVFLDRNVLIVDEIIPEFNKDSGSRRLKEIISILLQNNIGVFLLADYKHHRYNSEYIESYKKMGVTVYYPAIHKGELFTIKDFIKKIASQLDFAWLHRPHIFHKYHSIVVNANPKVKLIYDMVDFHSVRLQREYELSKNELHRVESEKYLELEVNNSKLADVTIAISETDKLFLLEHYNKPEQIKVISNIHQHLTKPLDFKSFENRSDLLFIGSFRHKPNQDAIRFLHDEIMPIVWKEIPGLKVNIIGSYATDFVKALNTETFNIIGFVDDVKEYFNNSRLFIAPLRYGAGIKGKIGQSLEYSLPLVTTSIGAEGFDFMDKEEVMIANTAEEIADKIINLYTDKKLWEFTSDTCESILEPFSYNKTEKQILEVLSNV</sequence>
<dbReference type="STRING" id="283786.SAMN04487990_101137"/>
<dbReference type="PANTHER" id="PTHR46401">
    <property type="entry name" value="GLYCOSYLTRANSFERASE WBBK-RELATED"/>
    <property type="match status" value="1"/>
</dbReference>
<gene>
    <name evidence="2" type="ORF">SAMN04487990_101137</name>
</gene>
<dbReference type="GO" id="GO:0009103">
    <property type="term" value="P:lipopolysaccharide biosynthetic process"/>
    <property type="evidence" value="ECO:0007669"/>
    <property type="project" value="TreeGrafter"/>
</dbReference>
<dbReference type="Proteomes" id="UP000198846">
    <property type="component" value="Unassembled WGS sequence"/>
</dbReference>
<dbReference type="GO" id="GO:0016757">
    <property type="term" value="F:glycosyltransferase activity"/>
    <property type="evidence" value="ECO:0007669"/>
    <property type="project" value="TreeGrafter"/>
</dbReference>
<evidence type="ECO:0000313" key="3">
    <source>
        <dbReference type="Proteomes" id="UP000198846"/>
    </source>
</evidence>
<dbReference type="Gene3D" id="3.40.50.2000">
    <property type="entry name" value="Glycogen Phosphorylase B"/>
    <property type="match status" value="2"/>
</dbReference>
<name>A0A1H3VI20_BIZPA</name>
<organism evidence="2 3">
    <name type="scientific">Bizionia paragorgiae</name>
    <dbReference type="NCBI Taxonomy" id="283786"/>
    <lineage>
        <taxon>Bacteria</taxon>
        <taxon>Pseudomonadati</taxon>
        <taxon>Bacteroidota</taxon>
        <taxon>Flavobacteriia</taxon>
        <taxon>Flavobacteriales</taxon>
        <taxon>Flavobacteriaceae</taxon>
        <taxon>Bizionia</taxon>
    </lineage>
</organism>
<dbReference type="EMBL" id="FNQK01000001">
    <property type="protein sequence ID" value="SDZ73808.1"/>
    <property type="molecule type" value="Genomic_DNA"/>
</dbReference>
<protein>
    <submittedName>
        <fullName evidence="2">Glycosyltransferase involved in cell wall bisynthesis</fullName>
    </submittedName>
</protein>
<dbReference type="SUPFAM" id="SSF53756">
    <property type="entry name" value="UDP-Glycosyltransferase/glycogen phosphorylase"/>
    <property type="match status" value="1"/>
</dbReference>